<dbReference type="GO" id="GO:0009506">
    <property type="term" value="C:plasmodesma"/>
    <property type="evidence" value="ECO:0007669"/>
    <property type="project" value="TreeGrafter"/>
</dbReference>
<evidence type="ECO:0000256" key="2">
    <source>
        <dbReference type="SAM" id="MobiDB-lite"/>
    </source>
</evidence>
<evidence type="ECO:0000256" key="1">
    <source>
        <dbReference type="ARBA" id="ARBA00023186"/>
    </source>
</evidence>
<dbReference type="InterPro" id="IPR040400">
    <property type="entry name" value="BAG5/6/7/8"/>
</dbReference>
<feature type="compositionally biased region" description="Basic and acidic residues" evidence="2">
    <location>
        <begin position="392"/>
        <end position="410"/>
    </location>
</feature>
<comment type="caution">
    <text evidence="3">The sequence shown here is derived from an EMBL/GenBank/DDBJ whole genome shotgun (WGS) entry which is preliminary data.</text>
</comment>
<dbReference type="OrthoDB" id="1100735at2759"/>
<dbReference type="PANTHER" id="PTHR33322:SF18">
    <property type="entry name" value="BAG FAMILY MOLECULAR CHAPERONE REGULATOR 8, CHLOROPLASTIC"/>
    <property type="match status" value="1"/>
</dbReference>
<keyword evidence="4" id="KW-1185">Reference proteome</keyword>
<evidence type="ECO:0000313" key="4">
    <source>
        <dbReference type="Proteomes" id="UP000447434"/>
    </source>
</evidence>
<sequence>MASHHRYLHHNHHQASPPPSTNCCCNPSSYTCCTHPTLLPSPPLPPPQDHHNNHHHLVQAIASLLSQQQHSLPTHYKKTFLTQTYNNQNQISSTISSLLHRIESLESSLNHHSSFSSSYSLRDTAARVIQIHFRSFLVRRSKTLRHLKELGFIKSTFNDLKSSFSNDTTHSDFVALSQKSLDLLLQLDSIEDCDPMVTDGKRSISRDLVQFLDSIERGAMKKHLFYVKEVKNARFGQKVNKPRDSGDDEKRKLLQNLRGRVEKISKLCEVYENDEDSEPEGIHDDDDGLPSVLISRRNGVSADKNVVFMRRQGVQPTAKKNVRFAENGKFFEVHNSNTYEPDLSGDVTCLDGSSSSDDQGEVLENVEDVLDSSQGAEGDKEALVGDGGSRSNSDDGKRNSKMNLKNDGRNTLKGQLLMHQEKPIFSAPLPLKMENKADAKSKGVRSLP</sequence>
<proteinExistence type="predicted"/>
<keyword evidence="1" id="KW-0143">Chaperone</keyword>
<name>A0A6A4NSU6_LUPAL</name>
<dbReference type="GO" id="GO:0006457">
    <property type="term" value="P:protein folding"/>
    <property type="evidence" value="ECO:0007669"/>
    <property type="project" value="TreeGrafter"/>
</dbReference>
<dbReference type="PANTHER" id="PTHR33322">
    <property type="entry name" value="BAG DOMAIN CONTAINING PROTEIN, EXPRESSED"/>
    <property type="match status" value="1"/>
</dbReference>
<accession>A0A6A4NSU6</accession>
<dbReference type="Proteomes" id="UP000447434">
    <property type="component" value="Chromosome 17"/>
</dbReference>
<feature type="region of interest" description="Disordered" evidence="2">
    <location>
        <begin position="371"/>
        <end position="448"/>
    </location>
</feature>
<dbReference type="AlphaFoldDB" id="A0A6A4NSU6"/>
<protein>
    <submittedName>
        <fullName evidence="3">Putative BAG domain-containing protein</fullName>
    </submittedName>
</protein>
<organism evidence="3 4">
    <name type="scientific">Lupinus albus</name>
    <name type="common">White lupine</name>
    <name type="synonym">Lupinus termis</name>
    <dbReference type="NCBI Taxonomy" id="3870"/>
    <lineage>
        <taxon>Eukaryota</taxon>
        <taxon>Viridiplantae</taxon>
        <taxon>Streptophyta</taxon>
        <taxon>Embryophyta</taxon>
        <taxon>Tracheophyta</taxon>
        <taxon>Spermatophyta</taxon>
        <taxon>Magnoliopsida</taxon>
        <taxon>eudicotyledons</taxon>
        <taxon>Gunneridae</taxon>
        <taxon>Pentapetalae</taxon>
        <taxon>rosids</taxon>
        <taxon>fabids</taxon>
        <taxon>Fabales</taxon>
        <taxon>Fabaceae</taxon>
        <taxon>Papilionoideae</taxon>
        <taxon>50 kb inversion clade</taxon>
        <taxon>genistoids sensu lato</taxon>
        <taxon>core genistoids</taxon>
        <taxon>Genisteae</taxon>
        <taxon>Lupinus</taxon>
    </lineage>
</organism>
<reference evidence="4" key="1">
    <citation type="journal article" date="2020" name="Nat. Commun.">
        <title>Genome sequence of the cluster root forming white lupin.</title>
        <authorList>
            <person name="Hufnagel B."/>
            <person name="Marques A."/>
            <person name="Soriano A."/>
            <person name="Marques L."/>
            <person name="Divol F."/>
            <person name="Doumas P."/>
            <person name="Sallet E."/>
            <person name="Mancinotti D."/>
            <person name="Carrere S."/>
            <person name="Marande W."/>
            <person name="Arribat S."/>
            <person name="Keller J."/>
            <person name="Huneau C."/>
            <person name="Blein T."/>
            <person name="Aime D."/>
            <person name="Laguerre M."/>
            <person name="Taylor J."/>
            <person name="Schubert V."/>
            <person name="Nelson M."/>
            <person name="Geu-Flores F."/>
            <person name="Crespi M."/>
            <person name="Gallardo-Guerrero K."/>
            <person name="Delaux P.-M."/>
            <person name="Salse J."/>
            <person name="Berges H."/>
            <person name="Guyot R."/>
            <person name="Gouzy J."/>
            <person name="Peret B."/>
        </authorList>
    </citation>
    <scope>NUCLEOTIDE SEQUENCE [LARGE SCALE GENOMIC DNA]</scope>
    <source>
        <strain evidence="4">cv. Amiga</strain>
    </source>
</reference>
<evidence type="ECO:0000313" key="3">
    <source>
        <dbReference type="EMBL" id="KAE9595283.1"/>
    </source>
</evidence>
<gene>
    <name evidence="3" type="ORF">Lalb_Chr17g0337061</name>
</gene>
<dbReference type="EMBL" id="WOCE01000017">
    <property type="protein sequence ID" value="KAE9595283.1"/>
    <property type="molecule type" value="Genomic_DNA"/>
</dbReference>